<dbReference type="STRING" id="1121439.dsat_1931"/>
<proteinExistence type="predicted"/>
<evidence type="ECO:0000313" key="2">
    <source>
        <dbReference type="EMBL" id="EPR35590.1"/>
    </source>
</evidence>
<reference evidence="2 3" key="1">
    <citation type="journal article" date="2013" name="Genome Announc.">
        <title>Draft genome sequences for three mercury-methylating, sulfate-reducing bacteria.</title>
        <authorList>
            <person name="Brown S.D."/>
            <person name="Hurt R.A.Jr."/>
            <person name="Gilmour C.C."/>
            <person name="Elias D.A."/>
        </authorList>
    </citation>
    <scope>NUCLEOTIDE SEQUENCE [LARGE SCALE GENOMIC DNA]</scope>
    <source>
        <strain evidence="2 3">DSM 16529</strain>
    </source>
</reference>
<dbReference type="EMBL" id="ATHI01000003">
    <property type="protein sequence ID" value="EPR35590.1"/>
    <property type="molecule type" value="Genomic_DNA"/>
</dbReference>
<evidence type="ECO:0000256" key="1">
    <source>
        <dbReference type="SAM" id="MobiDB-lite"/>
    </source>
</evidence>
<accession>S7TG48</accession>
<dbReference type="PATRIC" id="fig|1121439.3.peg.319"/>
<dbReference type="OrthoDB" id="9797300at2"/>
<feature type="region of interest" description="Disordered" evidence="1">
    <location>
        <begin position="396"/>
        <end position="440"/>
    </location>
</feature>
<dbReference type="eggNOG" id="COG4383">
    <property type="taxonomic scope" value="Bacteria"/>
</dbReference>
<keyword evidence="3" id="KW-1185">Reference proteome</keyword>
<gene>
    <name evidence="2" type="ORF">dsat_1931</name>
</gene>
<dbReference type="AlphaFoldDB" id="S7TG48"/>
<comment type="caution">
    <text evidence="2">The sequence shown here is derived from an EMBL/GenBank/DDBJ whole genome shotgun (WGS) entry which is preliminary data.</text>
</comment>
<dbReference type="InterPro" id="IPR009279">
    <property type="entry name" value="Portal_Mu"/>
</dbReference>
<evidence type="ECO:0008006" key="4">
    <source>
        <dbReference type="Google" id="ProtNLM"/>
    </source>
</evidence>
<dbReference type="RefSeq" id="WP_020885817.1">
    <property type="nucleotide sequence ID" value="NZ_ATHI01000003.1"/>
</dbReference>
<dbReference type="Proteomes" id="UP000014975">
    <property type="component" value="Unassembled WGS sequence"/>
</dbReference>
<sequence length="516" mass="56143">MVVDKKTLKSEVASAGLTGIRQAWTLRPMASLTPAHVVDILRRASLGDAKEYLLAAADIEEKDLHYRSVLQTRKLAAAGLPLSVSPADETPAAEKAAELVQDALERLDIPALLVGLLDALSKGYAVAEILWSTQGGRWLPQDALIREPHWFQFDRETGRHLRLYDGSPDGQELPEYKFICHAPRILAGIPIMGGLARSALWAWVFKSYALRDWAAFAELYGQPLRLGKYDASATQQDIDVLRRAVMDVGSDAAAVIPDSLKIEFQESTAKTASADLYQRLIEYLDRQVSKAVLGQTLTTDQGSSGSLAQATVHNEVRSDLLRADARSLSATLRRGLIGPIVRLNLGDAPLPHVELFVEEPEDMVALAGQLSKIVPLGAKVPERWVREKWGIPEAEGDEPLLGAVSAPENLKQTEQDKDKHSRKATAAHAQEASGEDVTPISPQAERMAADAEPGWATILEHIGKLVEDAPDLPTLRESLLASYADLPDGDLAEVMAMGFAAAELAGRYDVERESDV</sequence>
<organism evidence="2 3">
    <name type="scientific">Alkalidesulfovibrio alkalitolerans DSM 16529</name>
    <dbReference type="NCBI Taxonomy" id="1121439"/>
    <lineage>
        <taxon>Bacteria</taxon>
        <taxon>Pseudomonadati</taxon>
        <taxon>Thermodesulfobacteriota</taxon>
        <taxon>Desulfovibrionia</taxon>
        <taxon>Desulfovibrionales</taxon>
        <taxon>Desulfovibrionaceae</taxon>
        <taxon>Alkalidesulfovibrio</taxon>
    </lineage>
</organism>
<name>S7TG48_9BACT</name>
<protein>
    <recommendedName>
        <fullName evidence="4">Mu-like prophage protein gp29</fullName>
    </recommendedName>
</protein>
<evidence type="ECO:0000313" key="3">
    <source>
        <dbReference type="Proteomes" id="UP000014975"/>
    </source>
</evidence>
<dbReference type="Pfam" id="PF06074">
    <property type="entry name" value="Portal_Mu"/>
    <property type="match status" value="1"/>
</dbReference>